<proteinExistence type="predicted"/>
<dbReference type="OrthoDB" id="1361930at2"/>
<evidence type="ECO:0000313" key="2">
    <source>
        <dbReference type="Proteomes" id="UP000324376"/>
    </source>
</evidence>
<gene>
    <name evidence="1" type="ORF">BD809_10976</name>
</gene>
<dbReference type="AlphaFoldDB" id="A0A5S5BWW1"/>
<protein>
    <submittedName>
        <fullName evidence="1">Uncharacterized protein</fullName>
    </submittedName>
</protein>
<reference evidence="1 2" key="1">
    <citation type="submission" date="2019-07" db="EMBL/GenBank/DDBJ databases">
        <title>Genomic Encyclopedia of Archaeal and Bacterial Type Strains, Phase II (KMG-II): from individual species to whole genera.</title>
        <authorList>
            <person name="Goeker M."/>
        </authorList>
    </citation>
    <scope>NUCLEOTIDE SEQUENCE [LARGE SCALE GENOMIC DNA]</scope>
    <source>
        <strain evidence="1 2">DSM 17527</strain>
    </source>
</reference>
<dbReference type="RefSeq" id="WP_148783389.1">
    <property type="nucleotide sequence ID" value="NZ_VNHU01000009.1"/>
</dbReference>
<evidence type="ECO:0000313" key="1">
    <source>
        <dbReference type="EMBL" id="TYP71494.1"/>
    </source>
</evidence>
<name>A0A5S5BWW1_9FLAO</name>
<sequence length="138" mass="15866">MGVKDKLESVAISYGWNFVHARRDYQNLIDSTQFFADSIEGYEVGETFLFLDPIVRSGESEGLRYQGNFMVLTKSDLDDTYEGKHAKYVKPLIDIVMNEIKNKMRCEFPEITTWRSIEVINVFDFNADGLSVSFNLKG</sequence>
<comment type="caution">
    <text evidence="1">The sequence shown here is derived from an EMBL/GenBank/DDBJ whole genome shotgun (WGS) entry which is preliminary data.</text>
</comment>
<organism evidence="1 2">
    <name type="scientific">Aquimarina intermedia</name>
    <dbReference type="NCBI Taxonomy" id="350814"/>
    <lineage>
        <taxon>Bacteria</taxon>
        <taxon>Pseudomonadati</taxon>
        <taxon>Bacteroidota</taxon>
        <taxon>Flavobacteriia</taxon>
        <taxon>Flavobacteriales</taxon>
        <taxon>Flavobacteriaceae</taxon>
        <taxon>Aquimarina</taxon>
    </lineage>
</organism>
<keyword evidence="2" id="KW-1185">Reference proteome</keyword>
<dbReference type="EMBL" id="VNHU01000009">
    <property type="protein sequence ID" value="TYP71494.1"/>
    <property type="molecule type" value="Genomic_DNA"/>
</dbReference>
<dbReference type="Proteomes" id="UP000324376">
    <property type="component" value="Unassembled WGS sequence"/>
</dbReference>
<accession>A0A5S5BWW1</accession>